<reference evidence="11 12" key="1">
    <citation type="submission" date="2024-01" db="EMBL/GenBank/DDBJ databases">
        <title>Novel species of the genus Luteimonas isolated from rivers.</title>
        <authorList>
            <person name="Lu H."/>
        </authorList>
    </citation>
    <scope>NUCLEOTIDE SEQUENCE [LARGE SCALE GENOMIC DNA]</scope>
    <source>
        <strain evidence="11 12">FXH3W</strain>
    </source>
</reference>
<evidence type="ECO:0000256" key="4">
    <source>
        <dbReference type="ARBA" id="ARBA00022679"/>
    </source>
</evidence>
<feature type="transmembrane region" description="Helical" evidence="9">
    <location>
        <begin position="174"/>
        <end position="193"/>
    </location>
</feature>
<accession>A0ABU7UZA5</accession>
<dbReference type="PANTHER" id="PTHR24421:SF10">
    <property type="entry name" value="NITRATE_NITRITE SENSOR PROTEIN NARQ"/>
    <property type="match status" value="1"/>
</dbReference>
<dbReference type="RefSeq" id="WP_331703466.1">
    <property type="nucleotide sequence ID" value="NZ_JAZHBO010000001.1"/>
</dbReference>
<name>A0ABU7UZA5_9GAMM</name>
<evidence type="ECO:0000313" key="11">
    <source>
        <dbReference type="EMBL" id="MEF2155420.1"/>
    </source>
</evidence>
<keyword evidence="3" id="KW-0597">Phosphoprotein</keyword>
<evidence type="ECO:0000313" key="12">
    <source>
        <dbReference type="Proteomes" id="UP001356170"/>
    </source>
</evidence>
<evidence type="ECO:0000256" key="5">
    <source>
        <dbReference type="ARBA" id="ARBA00022741"/>
    </source>
</evidence>
<feature type="transmembrane region" description="Helical" evidence="9">
    <location>
        <begin position="136"/>
        <end position="154"/>
    </location>
</feature>
<feature type="transmembrane region" description="Helical" evidence="9">
    <location>
        <begin position="12"/>
        <end position="31"/>
    </location>
</feature>
<evidence type="ECO:0000256" key="8">
    <source>
        <dbReference type="ARBA" id="ARBA00023012"/>
    </source>
</evidence>
<dbReference type="Proteomes" id="UP001356170">
    <property type="component" value="Unassembled WGS sequence"/>
</dbReference>
<keyword evidence="5" id="KW-0547">Nucleotide-binding</keyword>
<keyword evidence="6 11" id="KW-0418">Kinase</keyword>
<dbReference type="InterPro" id="IPR011712">
    <property type="entry name" value="Sig_transdc_His_kin_sub3_dim/P"/>
</dbReference>
<keyword evidence="12" id="KW-1185">Reference proteome</keyword>
<keyword evidence="9" id="KW-0472">Membrane</keyword>
<evidence type="ECO:0000256" key="6">
    <source>
        <dbReference type="ARBA" id="ARBA00022777"/>
    </source>
</evidence>
<dbReference type="InterPro" id="IPR036890">
    <property type="entry name" value="HATPase_C_sf"/>
</dbReference>
<dbReference type="GO" id="GO:0016301">
    <property type="term" value="F:kinase activity"/>
    <property type="evidence" value="ECO:0007669"/>
    <property type="project" value="UniProtKB-KW"/>
</dbReference>
<organism evidence="11 12">
    <name type="scientific">Aquilutibacter rugosus</name>
    <dbReference type="NCBI Taxonomy" id="3115820"/>
    <lineage>
        <taxon>Bacteria</taxon>
        <taxon>Pseudomonadati</taxon>
        <taxon>Pseudomonadota</taxon>
        <taxon>Gammaproteobacteria</taxon>
        <taxon>Lysobacterales</taxon>
        <taxon>Lysobacteraceae</taxon>
        <taxon>Aquilutibacter</taxon>
    </lineage>
</organism>
<keyword evidence="9" id="KW-1133">Transmembrane helix</keyword>
<dbReference type="SUPFAM" id="SSF55874">
    <property type="entry name" value="ATPase domain of HSP90 chaperone/DNA topoisomerase II/histidine kinase"/>
    <property type="match status" value="1"/>
</dbReference>
<evidence type="ECO:0000256" key="7">
    <source>
        <dbReference type="ARBA" id="ARBA00022840"/>
    </source>
</evidence>
<comment type="caution">
    <text evidence="11">The sequence shown here is derived from an EMBL/GenBank/DDBJ whole genome shotgun (WGS) entry which is preliminary data.</text>
</comment>
<dbReference type="Gene3D" id="1.20.5.1930">
    <property type="match status" value="1"/>
</dbReference>
<keyword evidence="8" id="KW-0902">Two-component regulatory system</keyword>
<dbReference type="Gene3D" id="3.30.565.10">
    <property type="entry name" value="Histidine kinase-like ATPase, C-terminal domain"/>
    <property type="match status" value="1"/>
</dbReference>
<dbReference type="EMBL" id="JAZHBO010000001">
    <property type="protein sequence ID" value="MEF2155420.1"/>
    <property type="molecule type" value="Genomic_DNA"/>
</dbReference>
<keyword evidence="4" id="KW-0808">Transferase</keyword>
<evidence type="ECO:0000259" key="10">
    <source>
        <dbReference type="Pfam" id="PF07730"/>
    </source>
</evidence>
<evidence type="ECO:0000256" key="2">
    <source>
        <dbReference type="ARBA" id="ARBA00012438"/>
    </source>
</evidence>
<dbReference type="PANTHER" id="PTHR24421">
    <property type="entry name" value="NITRATE/NITRITE SENSOR PROTEIN NARX-RELATED"/>
    <property type="match status" value="1"/>
</dbReference>
<feature type="transmembrane region" description="Helical" evidence="9">
    <location>
        <begin position="58"/>
        <end position="79"/>
    </location>
</feature>
<protein>
    <recommendedName>
        <fullName evidence="2">histidine kinase</fullName>
        <ecNumber evidence="2">2.7.13.3</ecNumber>
    </recommendedName>
</protein>
<evidence type="ECO:0000256" key="1">
    <source>
        <dbReference type="ARBA" id="ARBA00000085"/>
    </source>
</evidence>
<dbReference type="EC" id="2.7.13.3" evidence="2"/>
<keyword evidence="7" id="KW-0067">ATP-binding</keyword>
<feature type="transmembrane region" description="Helical" evidence="9">
    <location>
        <begin position="102"/>
        <end position="124"/>
    </location>
</feature>
<dbReference type="CDD" id="cd16917">
    <property type="entry name" value="HATPase_UhpB-NarQ-NarX-like"/>
    <property type="match status" value="1"/>
</dbReference>
<comment type="catalytic activity">
    <reaction evidence="1">
        <text>ATP + protein L-histidine = ADP + protein N-phospho-L-histidine.</text>
        <dbReference type="EC" id="2.7.13.3"/>
    </reaction>
</comment>
<evidence type="ECO:0000256" key="9">
    <source>
        <dbReference type="SAM" id="Phobius"/>
    </source>
</evidence>
<dbReference type="InterPro" id="IPR050482">
    <property type="entry name" value="Sensor_HK_TwoCompSys"/>
</dbReference>
<feature type="transmembrane region" description="Helical" evidence="9">
    <location>
        <begin position="37"/>
        <end position="53"/>
    </location>
</feature>
<keyword evidence="9" id="KW-0812">Transmembrane</keyword>
<gene>
    <name evidence="11" type="ORF">V3390_04130</name>
</gene>
<proteinExistence type="predicted"/>
<sequence>MTNSTAPSRTRVWLEPLAIIAFVMVVYPLLIQITYSNWLPHIGLAFAMLWILAGRLRVWVVIAFILARMNGAWINWTFFPHKYGYDYPPGILSWRVTLNADWVTVVLGQLDILCALLGVLYLQYRKVRPDQLGETVGMVQLHVAALITAVLGGLKDTFYVLYVHDPLLPHVFSVFFGHFIGVMLVAPLAAMLIERIYRNGLSDVLAEAVLWMFPITAVLLSSASAIGGDGGEILRRLLLVGVVVMAIRHGWRGAAISLAIVSVGLQVEALYDRGLQSTVVIQSFVSVAGVMGLLFGTARDELVGQRIQLEGELQDNRELRSQLVSAAFNAQKVEVGERRELALELHDEFGQSLTALQAYLRVAKQNGSMPPFDTLQSLTDQMRNNIQGVLERLRPSVLDEVGLFAAIDRGAVRGVANAAGLEFTTEMQGDARLLSHLADTQELMMYRIVQEAVTNIVRHSGATECSVRLRLSERSGQLWLFADVRDNGVGRVHMLTQGNGLRNLRQRLLAIGGVWHWSELNPGLRMHLLLRQDLGGVATIVE</sequence>
<feature type="transmembrane region" description="Helical" evidence="9">
    <location>
        <begin position="205"/>
        <end position="226"/>
    </location>
</feature>
<dbReference type="Pfam" id="PF07730">
    <property type="entry name" value="HisKA_3"/>
    <property type="match status" value="1"/>
</dbReference>
<feature type="domain" description="Signal transduction histidine kinase subgroup 3 dimerisation and phosphoacceptor" evidence="10">
    <location>
        <begin position="337"/>
        <end position="397"/>
    </location>
</feature>
<evidence type="ECO:0000256" key="3">
    <source>
        <dbReference type="ARBA" id="ARBA00022553"/>
    </source>
</evidence>